<dbReference type="InterPro" id="IPR010323">
    <property type="entry name" value="DUF924"/>
</dbReference>
<accession>T0H6B6</accession>
<dbReference type="Gene3D" id="1.25.40.10">
    <property type="entry name" value="Tetratricopeptide repeat domain"/>
    <property type="match status" value="1"/>
</dbReference>
<dbReference type="Pfam" id="PF06041">
    <property type="entry name" value="DUF924"/>
    <property type="match status" value="1"/>
</dbReference>
<dbReference type="SUPFAM" id="SSF48452">
    <property type="entry name" value="TPR-like"/>
    <property type="match status" value="1"/>
</dbReference>
<dbReference type="Proteomes" id="UP000015527">
    <property type="component" value="Unassembled WGS sequence"/>
</dbReference>
<dbReference type="PATRIC" id="fig|1096930.3.peg.4466"/>
<dbReference type="AlphaFoldDB" id="T0H6B6"/>
<evidence type="ECO:0000313" key="2">
    <source>
        <dbReference type="Proteomes" id="UP000015527"/>
    </source>
</evidence>
<evidence type="ECO:0000313" key="1">
    <source>
        <dbReference type="EMBL" id="EQB07668.1"/>
    </source>
</evidence>
<dbReference type="Gene3D" id="1.20.58.320">
    <property type="entry name" value="TPR-like"/>
    <property type="match status" value="1"/>
</dbReference>
<sequence>MTKGRETMTDRDHQDEVLDFWFRELTPQDWFEAAERLDPLVTERFRELHAQASRGALDGWAETPRGRLALILVLDQFSRHIHRGSAGAFASDEKAQRLAIDGIASKMDEVLCFSQRQFFYMPLMHAEDPAVQAISVERFEALRDFAEELLGFATGHSAEIARFGRFPARNSALGRKSTPAEANYLANRSA</sequence>
<proteinExistence type="predicted"/>
<reference evidence="1 2" key="1">
    <citation type="journal article" date="2013" name="Genome Announc.">
        <title>Genome Sequence of Novosphingobium lindaniclasticum LE124T, Isolated from a Hexachlorocyclohexane Dumpsite.</title>
        <authorList>
            <person name="Saxena A."/>
            <person name="Nayyar N."/>
            <person name="Sangwan N."/>
            <person name="Kumari R."/>
            <person name="Khurana J.P."/>
            <person name="Lal R."/>
        </authorList>
    </citation>
    <scope>NUCLEOTIDE SEQUENCE [LARGE SCALE GENOMIC DNA]</scope>
    <source>
        <strain evidence="1 2">LE124</strain>
    </source>
</reference>
<comment type="caution">
    <text evidence="1">The sequence shown here is derived from an EMBL/GenBank/DDBJ whole genome shotgun (WGS) entry which is preliminary data.</text>
</comment>
<name>T0H6B6_9SPHN</name>
<dbReference type="EMBL" id="ATHL01000153">
    <property type="protein sequence ID" value="EQB07668.1"/>
    <property type="molecule type" value="Genomic_DNA"/>
</dbReference>
<organism evidence="1 2">
    <name type="scientific">Novosphingobium lindaniclasticum LE124</name>
    <dbReference type="NCBI Taxonomy" id="1096930"/>
    <lineage>
        <taxon>Bacteria</taxon>
        <taxon>Pseudomonadati</taxon>
        <taxon>Pseudomonadota</taxon>
        <taxon>Alphaproteobacteria</taxon>
        <taxon>Sphingomonadales</taxon>
        <taxon>Sphingomonadaceae</taxon>
        <taxon>Novosphingobium</taxon>
    </lineage>
</organism>
<gene>
    <name evidence="1" type="ORF">L284_22680</name>
</gene>
<dbReference type="InterPro" id="IPR011990">
    <property type="entry name" value="TPR-like_helical_dom_sf"/>
</dbReference>
<evidence type="ECO:0008006" key="3">
    <source>
        <dbReference type="Google" id="ProtNLM"/>
    </source>
</evidence>
<dbReference type="eggNOG" id="COG3803">
    <property type="taxonomic scope" value="Bacteria"/>
</dbReference>
<keyword evidence="2" id="KW-1185">Reference proteome</keyword>
<protein>
    <recommendedName>
        <fullName evidence="3">DUF924 domain-containing protein</fullName>
    </recommendedName>
</protein>